<evidence type="ECO:0000313" key="1">
    <source>
        <dbReference type="EMBL" id="NYJ08316.1"/>
    </source>
</evidence>
<name>A0A853CLM3_9ACTN</name>
<dbReference type="Proteomes" id="UP000541969">
    <property type="component" value="Unassembled WGS sequence"/>
</dbReference>
<dbReference type="EMBL" id="JACBZT010000001">
    <property type="protein sequence ID" value="NYJ08316.1"/>
    <property type="molecule type" value="Genomic_DNA"/>
</dbReference>
<keyword evidence="2" id="KW-1185">Reference proteome</keyword>
<sequence>MILAETGFTDVAVGDPVDTFGGADGERNARTFDVFGYPFLARRPGG</sequence>
<comment type="caution">
    <text evidence="1">The sequence shown here is derived from an EMBL/GenBank/DDBJ whole genome shotgun (WGS) entry which is preliminary data.</text>
</comment>
<organism evidence="1 2">
    <name type="scientific">Petropleomorpha daqingensis</name>
    <dbReference type="NCBI Taxonomy" id="2026353"/>
    <lineage>
        <taxon>Bacteria</taxon>
        <taxon>Bacillati</taxon>
        <taxon>Actinomycetota</taxon>
        <taxon>Actinomycetes</taxon>
        <taxon>Geodermatophilales</taxon>
        <taxon>Geodermatophilaceae</taxon>
        <taxon>Petropleomorpha</taxon>
    </lineage>
</organism>
<proteinExistence type="predicted"/>
<accession>A0A853CLM3</accession>
<protein>
    <submittedName>
        <fullName evidence="1">Uncharacterized protein</fullName>
    </submittedName>
</protein>
<reference evidence="1 2" key="1">
    <citation type="submission" date="2020-07" db="EMBL/GenBank/DDBJ databases">
        <title>Sequencing the genomes of 1000 actinobacteria strains.</title>
        <authorList>
            <person name="Klenk H.-P."/>
        </authorList>
    </citation>
    <scope>NUCLEOTIDE SEQUENCE [LARGE SCALE GENOMIC DNA]</scope>
    <source>
        <strain evidence="1 2">DSM 104001</strain>
    </source>
</reference>
<evidence type="ECO:0000313" key="2">
    <source>
        <dbReference type="Proteomes" id="UP000541969"/>
    </source>
</evidence>
<gene>
    <name evidence="1" type="ORF">GGQ55_004594</name>
</gene>
<dbReference type="AlphaFoldDB" id="A0A853CLM3"/>